<gene>
    <name evidence="2" type="ORF">TSA66_02130</name>
</gene>
<dbReference type="EMBL" id="JWJG01000028">
    <property type="protein sequence ID" value="KIF79902.1"/>
    <property type="molecule type" value="Genomic_DNA"/>
</dbReference>
<accession>A0A0C1YHG2</accession>
<reference evidence="2 3" key="1">
    <citation type="submission" date="2014-12" db="EMBL/GenBank/DDBJ databases">
        <title>Denitrispirillum autotrophicum gen. nov., sp. nov., Denitrifying, Facultatively Autotrophic Bacteria Isolated from Rice Paddy Soil.</title>
        <authorList>
            <person name="Ishii S."/>
            <person name="Ashida N."/>
            <person name="Ohno H."/>
            <person name="Otsuka S."/>
            <person name="Yokota A."/>
            <person name="Senoo K."/>
        </authorList>
    </citation>
    <scope>NUCLEOTIDE SEQUENCE [LARGE SCALE GENOMIC DNA]</scope>
    <source>
        <strain evidence="2 3">TSA66</strain>
    </source>
</reference>
<dbReference type="RefSeq" id="WP_040038813.1">
    <property type="nucleotide sequence ID" value="NZ_JWJG01000028.1"/>
</dbReference>
<dbReference type="Gene3D" id="3.40.50.1820">
    <property type="entry name" value="alpha/beta hydrolase"/>
    <property type="match status" value="1"/>
</dbReference>
<dbReference type="InterPro" id="IPR000073">
    <property type="entry name" value="AB_hydrolase_1"/>
</dbReference>
<proteinExistence type="predicted"/>
<dbReference type="STRING" id="709839.TSA66_02130"/>
<dbReference type="PANTHER" id="PTHR36837:SF2">
    <property type="entry name" value="POLY(3-HYDROXYALKANOATE) POLYMERASE SUBUNIT PHAC"/>
    <property type="match status" value="1"/>
</dbReference>
<comment type="caution">
    <text evidence="2">The sequence shown here is derived from an EMBL/GenBank/DDBJ whole genome shotgun (WGS) entry which is preliminary data.</text>
</comment>
<evidence type="ECO:0000313" key="3">
    <source>
        <dbReference type="Proteomes" id="UP000031572"/>
    </source>
</evidence>
<dbReference type="InterPro" id="IPR051321">
    <property type="entry name" value="PHA/PHB_synthase"/>
</dbReference>
<evidence type="ECO:0000259" key="1">
    <source>
        <dbReference type="Pfam" id="PF00561"/>
    </source>
</evidence>
<dbReference type="OrthoDB" id="9767934at2"/>
<dbReference type="InterPro" id="IPR029058">
    <property type="entry name" value="AB_hydrolase_fold"/>
</dbReference>
<organism evidence="2 3">
    <name type="scientific">Noviherbaspirillum autotrophicum</name>
    <dbReference type="NCBI Taxonomy" id="709839"/>
    <lineage>
        <taxon>Bacteria</taxon>
        <taxon>Pseudomonadati</taxon>
        <taxon>Pseudomonadota</taxon>
        <taxon>Betaproteobacteria</taxon>
        <taxon>Burkholderiales</taxon>
        <taxon>Oxalobacteraceae</taxon>
        <taxon>Noviherbaspirillum</taxon>
    </lineage>
</organism>
<feature type="domain" description="AB hydrolase-1" evidence="1">
    <location>
        <begin position="85"/>
        <end position="178"/>
    </location>
</feature>
<dbReference type="PANTHER" id="PTHR36837">
    <property type="entry name" value="POLY(3-HYDROXYALKANOATE) POLYMERASE SUBUNIT PHAC"/>
    <property type="match status" value="1"/>
</dbReference>
<sequence>MYPSSNAVRWWYESLDRLRRQRGMALDRWGLGPEESSYRTVITYGGVRLRHYGGSASQPAALIVPAPIKRPYIWDLSPGRSVVRDALARGMQVYLMEWLDPPGTDASPGLEEYGYALIDRCIDTITSGASAEQPVFLLGHSLGGVLAAIYAALQPERVAGLITVEAPLHFGAAAGSFLPLLAFGPRAASVTRWFNAVPGSVLGQASITASPTSFQAERYLDLIKSLGSAQALEGHWKVQRWTLDEAPMSCSLFEQVVEQLYREDRFMQGCLHIHGKDIGPFSITSPFLAVYDPRSLIIPPASIIDFHRAAASAEKRLLAYHGDTGIALAHVGALVGRNAHDKLWPEIFDWINAATAPRRQ</sequence>
<protein>
    <recommendedName>
        <fullName evidence="1">AB hydrolase-1 domain-containing protein</fullName>
    </recommendedName>
</protein>
<dbReference type="AlphaFoldDB" id="A0A0C1YHG2"/>
<name>A0A0C1YHG2_9BURK</name>
<dbReference type="Pfam" id="PF00561">
    <property type="entry name" value="Abhydrolase_1"/>
    <property type="match status" value="1"/>
</dbReference>
<keyword evidence="3" id="KW-1185">Reference proteome</keyword>
<evidence type="ECO:0000313" key="2">
    <source>
        <dbReference type="EMBL" id="KIF79902.1"/>
    </source>
</evidence>
<dbReference type="Proteomes" id="UP000031572">
    <property type="component" value="Unassembled WGS sequence"/>
</dbReference>
<dbReference type="SUPFAM" id="SSF53474">
    <property type="entry name" value="alpha/beta-Hydrolases"/>
    <property type="match status" value="1"/>
</dbReference>